<proteinExistence type="predicted"/>
<keyword evidence="1" id="KW-1133">Transmembrane helix</keyword>
<keyword evidence="1" id="KW-0472">Membrane</keyword>
<dbReference type="AlphaFoldDB" id="A0A7Y0XA20"/>
<reference evidence="2 3" key="1">
    <citation type="submission" date="2020-04" db="EMBL/GenBank/DDBJ databases">
        <title>Whole-genome sequencing of Vibrio spp. from China reveals different genetic environments of blaCTX-M-14 among diverse lineages.</title>
        <authorList>
            <person name="Zheng Z."/>
            <person name="Ye L."/>
            <person name="Chen S."/>
        </authorList>
    </citation>
    <scope>NUCLEOTIDE SEQUENCE [LARGE SCALE GENOMIC DNA]</scope>
    <source>
        <strain evidence="2 3">Vb0551</strain>
    </source>
</reference>
<feature type="non-terminal residue" evidence="2">
    <location>
        <position position="98"/>
    </location>
</feature>
<protein>
    <submittedName>
        <fullName evidence="2">Uncharacterized protein</fullName>
    </submittedName>
</protein>
<feature type="transmembrane region" description="Helical" evidence="1">
    <location>
        <begin position="73"/>
        <end position="92"/>
    </location>
</feature>
<sequence length="98" mass="10900">LLISRQITAFWHPSLKWLCIFWGLVIIGIIFASSRDIAITVFKNTYWKIIIMTLAITWLITKPSQLAQMSKAIIFAGLLIGLVALQNAANGIDLVEGT</sequence>
<feature type="transmembrane region" description="Helical" evidence="1">
    <location>
        <begin position="45"/>
        <end position="61"/>
    </location>
</feature>
<name>A0A7Y0XA20_VIBPH</name>
<keyword evidence="1" id="KW-0812">Transmembrane</keyword>
<dbReference type="Proteomes" id="UP000518904">
    <property type="component" value="Unassembled WGS sequence"/>
</dbReference>
<organism evidence="2 3">
    <name type="scientific">Vibrio parahaemolyticus</name>
    <dbReference type="NCBI Taxonomy" id="670"/>
    <lineage>
        <taxon>Bacteria</taxon>
        <taxon>Pseudomonadati</taxon>
        <taxon>Pseudomonadota</taxon>
        <taxon>Gammaproteobacteria</taxon>
        <taxon>Vibrionales</taxon>
        <taxon>Vibrionaceae</taxon>
        <taxon>Vibrio</taxon>
    </lineage>
</organism>
<evidence type="ECO:0000313" key="2">
    <source>
        <dbReference type="EMBL" id="NMU81265.1"/>
    </source>
</evidence>
<accession>A0A7Y0XA20</accession>
<feature type="non-terminal residue" evidence="2">
    <location>
        <position position="1"/>
    </location>
</feature>
<evidence type="ECO:0000313" key="3">
    <source>
        <dbReference type="Proteomes" id="UP000518904"/>
    </source>
</evidence>
<gene>
    <name evidence="2" type="ORF">HKB16_00050</name>
</gene>
<comment type="caution">
    <text evidence="2">The sequence shown here is derived from an EMBL/GenBank/DDBJ whole genome shotgun (WGS) entry which is preliminary data.</text>
</comment>
<feature type="transmembrane region" description="Helical" evidence="1">
    <location>
        <begin position="15"/>
        <end position="33"/>
    </location>
</feature>
<evidence type="ECO:0000256" key="1">
    <source>
        <dbReference type="SAM" id="Phobius"/>
    </source>
</evidence>
<dbReference type="EMBL" id="JABCLB010000013">
    <property type="protein sequence ID" value="NMU81265.1"/>
    <property type="molecule type" value="Genomic_DNA"/>
</dbReference>